<dbReference type="RefSeq" id="WP_091306859.1">
    <property type="nucleotide sequence ID" value="NZ_FNSO01000004.1"/>
</dbReference>
<dbReference type="SUPFAM" id="SSF56601">
    <property type="entry name" value="beta-lactamase/transpeptidase-like"/>
    <property type="match status" value="1"/>
</dbReference>
<dbReference type="InterPro" id="IPR012338">
    <property type="entry name" value="Beta-lactam/transpept-like"/>
</dbReference>
<dbReference type="Pfam" id="PF00144">
    <property type="entry name" value="Beta-lactamase"/>
    <property type="match status" value="1"/>
</dbReference>
<evidence type="ECO:0000259" key="1">
    <source>
        <dbReference type="Pfam" id="PF00144"/>
    </source>
</evidence>
<protein>
    <submittedName>
        <fullName evidence="2">CubicO group peptidase, beta-lactamase class C family</fullName>
    </submittedName>
</protein>
<dbReference type="STRING" id="208445.SAMN04489727_2736"/>
<feature type="domain" description="Beta-lactamase-related" evidence="1">
    <location>
        <begin position="26"/>
        <end position="338"/>
    </location>
</feature>
<dbReference type="PANTHER" id="PTHR43319">
    <property type="entry name" value="BETA-LACTAMASE-RELATED"/>
    <property type="match status" value="1"/>
</dbReference>
<dbReference type="OrthoDB" id="3422781at2"/>
<evidence type="ECO:0000313" key="2">
    <source>
        <dbReference type="EMBL" id="SEC14717.1"/>
    </source>
</evidence>
<dbReference type="Proteomes" id="UP000199622">
    <property type="component" value="Unassembled WGS sequence"/>
</dbReference>
<dbReference type="PANTHER" id="PTHR43319:SF3">
    <property type="entry name" value="BETA-LACTAMASE-RELATED DOMAIN-CONTAINING PROTEIN"/>
    <property type="match status" value="1"/>
</dbReference>
<accession>A0A1H4Q4Z6</accession>
<evidence type="ECO:0000313" key="3">
    <source>
        <dbReference type="Proteomes" id="UP000199622"/>
    </source>
</evidence>
<keyword evidence="3" id="KW-1185">Reference proteome</keyword>
<gene>
    <name evidence="2" type="ORF">SAMN04489727_2736</name>
</gene>
<organism evidence="2 3">
    <name type="scientific">Amycolatopsis tolypomycina</name>
    <dbReference type="NCBI Taxonomy" id="208445"/>
    <lineage>
        <taxon>Bacteria</taxon>
        <taxon>Bacillati</taxon>
        <taxon>Actinomycetota</taxon>
        <taxon>Actinomycetes</taxon>
        <taxon>Pseudonocardiales</taxon>
        <taxon>Pseudonocardiaceae</taxon>
        <taxon>Amycolatopsis</taxon>
    </lineage>
</organism>
<proteinExistence type="predicted"/>
<dbReference type="AlphaFoldDB" id="A0A1H4Q4Z6"/>
<dbReference type="Gene3D" id="3.40.710.10">
    <property type="entry name" value="DD-peptidase/beta-lactamase superfamily"/>
    <property type="match status" value="1"/>
</dbReference>
<dbReference type="InterPro" id="IPR001466">
    <property type="entry name" value="Beta-lactam-related"/>
</dbReference>
<reference evidence="3" key="1">
    <citation type="submission" date="2016-10" db="EMBL/GenBank/DDBJ databases">
        <authorList>
            <person name="Varghese N."/>
            <person name="Submissions S."/>
        </authorList>
    </citation>
    <scope>NUCLEOTIDE SEQUENCE [LARGE SCALE GENOMIC DNA]</scope>
    <source>
        <strain evidence="3">DSM 44544</strain>
    </source>
</reference>
<sequence length="357" mass="37620">MVEVRGTCDERFGEVRDALAESLAKDDVGASVAVFHHGEPVADLWGGYADAGKTVPWQENTITNVWSTTKTMIALCALVLADRGDLDLDARLVRYWPGFGAADVRVRHVLSHTAGLPVWDTPITLDDLADAPKVTALLAAQEPRWTPGEIGCYHAVTQGFLLGEVVRRITGRTIGAFFAAEIAGPLGADFHIGLPDAQHHRVAPQLAPPGGLTVPPPTELFDAAPNPVIEPADTNTAAWRRAEIPSGSGYGNARSVALVQSVLTSGGAGLLSRAGCERALEEQYQGLDHGLGVRMRYGLGYGISGRTCFWGGMGGSLVFNDLDAGLTVAYAMNQMLDAVVGDGRGMTMVAAAYSGLG</sequence>
<dbReference type="InterPro" id="IPR052907">
    <property type="entry name" value="Beta-lactamase/esterase"/>
</dbReference>
<name>A0A1H4Q4Z6_9PSEU</name>
<dbReference type="EMBL" id="FNSO01000004">
    <property type="protein sequence ID" value="SEC14717.1"/>
    <property type="molecule type" value="Genomic_DNA"/>
</dbReference>